<accession>A0ABW5JDT8</accession>
<sequence length="369" mass="42201">MSESSTSQRLYSLDALRGFDMFWIMGAEDFFHELMLATKHPAAIWIATQLSHVDWNGFRFYDLIFPLFLFMSGVSTPYSVGRDLEKGSDKSKLLMRIIKRGLILVLLGIIYNNGLHIKPLSEVRFPSVLGRIGIAYMFACIIYLYASQRFQYVWFACILIGYWLLLRFTSAPGFPTGDLTMEGNFASWLDRTILPGRLHRGIHDPEGLVSALPAIGTGLLGIFAGNFLKNNPMDKMRKAPSLAIAGVVCLIIGGFWDLFFPINKNLWTSSFVLYVGGCSLVLLSIFYYVIDVLGFRRWAFFFMVIGTNSILIYMSSKFINWYYTSKGFFQWIADIAGEHYEGVVLMAGIIVVKWVFLWFMYRNKIFLRV</sequence>
<keyword evidence="1" id="KW-0812">Transmembrane</keyword>
<dbReference type="RefSeq" id="WP_340233256.1">
    <property type="nucleotide sequence ID" value="NZ_JBBEWC010000001.1"/>
</dbReference>
<evidence type="ECO:0000313" key="3">
    <source>
        <dbReference type="Proteomes" id="UP001597510"/>
    </source>
</evidence>
<evidence type="ECO:0000256" key="1">
    <source>
        <dbReference type="SAM" id="Phobius"/>
    </source>
</evidence>
<protein>
    <submittedName>
        <fullName evidence="2">DUF5009 domain-containing protein</fullName>
    </submittedName>
</protein>
<feature type="transmembrane region" description="Helical" evidence="1">
    <location>
        <begin position="208"/>
        <end position="228"/>
    </location>
</feature>
<reference evidence="3" key="1">
    <citation type="journal article" date="2019" name="Int. J. Syst. Evol. Microbiol.">
        <title>The Global Catalogue of Microorganisms (GCM) 10K type strain sequencing project: providing services to taxonomists for standard genome sequencing and annotation.</title>
        <authorList>
            <consortium name="The Broad Institute Genomics Platform"/>
            <consortium name="The Broad Institute Genome Sequencing Center for Infectious Disease"/>
            <person name="Wu L."/>
            <person name="Ma J."/>
        </authorList>
    </citation>
    <scope>NUCLEOTIDE SEQUENCE [LARGE SCALE GENOMIC DNA]</scope>
    <source>
        <strain evidence="3">KCTC 52344</strain>
    </source>
</reference>
<dbReference type="Proteomes" id="UP001597510">
    <property type="component" value="Unassembled WGS sequence"/>
</dbReference>
<feature type="transmembrane region" description="Helical" evidence="1">
    <location>
        <begin position="299"/>
        <end position="323"/>
    </location>
</feature>
<feature type="transmembrane region" description="Helical" evidence="1">
    <location>
        <begin position="240"/>
        <end position="259"/>
    </location>
</feature>
<organism evidence="2 3">
    <name type="scientific">Emticicia soli</name>
    <dbReference type="NCBI Taxonomy" id="2027878"/>
    <lineage>
        <taxon>Bacteria</taxon>
        <taxon>Pseudomonadati</taxon>
        <taxon>Bacteroidota</taxon>
        <taxon>Cytophagia</taxon>
        <taxon>Cytophagales</taxon>
        <taxon>Leadbetterellaceae</taxon>
        <taxon>Emticicia</taxon>
    </lineage>
</organism>
<comment type="caution">
    <text evidence="2">The sequence shown here is derived from an EMBL/GenBank/DDBJ whole genome shotgun (WGS) entry which is preliminary data.</text>
</comment>
<proteinExistence type="predicted"/>
<feature type="transmembrane region" description="Helical" evidence="1">
    <location>
        <begin position="123"/>
        <end position="145"/>
    </location>
</feature>
<evidence type="ECO:0000313" key="2">
    <source>
        <dbReference type="EMBL" id="MFD2523444.1"/>
    </source>
</evidence>
<keyword evidence="1" id="KW-1133">Transmembrane helix</keyword>
<feature type="transmembrane region" description="Helical" evidence="1">
    <location>
        <begin position="343"/>
        <end position="361"/>
    </location>
</feature>
<feature type="transmembrane region" description="Helical" evidence="1">
    <location>
        <begin position="152"/>
        <end position="170"/>
    </location>
</feature>
<name>A0ABW5JDT8_9BACT</name>
<feature type="transmembrane region" description="Helical" evidence="1">
    <location>
        <begin position="271"/>
        <end position="290"/>
    </location>
</feature>
<dbReference type="EMBL" id="JBHULC010000038">
    <property type="protein sequence ID" value="MFD2523444.1"/>
    <property type="molecule type" value="Genomic_DNA"/>
</dbReference>
<keyword evidence="3" id="KW-1185">Reference proteome</keyword>
<gene>
    <name evidence="2" type="ORF">ACFSR2_21280</name>
</gene>
<feature type="transmembrane region" description="Helical" evidence="1">
    <location>
        <begin position="63"/>
        <end position="81"/>
    </location>
</feature>
<dbReference type="PANTHER" id="PTHR31061">
    <property type="entry name" value="LD22376P"/>
    <property type="match status" value="1"/>
</dbReference>
<keyword evidence="1" id="KW-0472">Membrane</keyword>
<dbReference type="PANTHER" id="PTHR31061:SF24">
    <property type="entry name" value="LD22376P"/>
    <property type="match status" value="1"/>
</dbReference>